<dbReference type="SUPFAM" id="SSF52087">
    <property type="entry name" value="CRAL/TRIO domain"/>
    <property type="match status" value="1"/>
</dbReference>
<protein>
    <submittedName>
        <fullName evidence="1">Patellin-1</fullName>
    </submittedName>
</protein>
<dbReference type="InterPro" id="IPR036865">
    <property type="entry name" value="CRAL-TRIO_dom_sf"/>
</dbReference>
<dbReference type="STRING" id="4577.A0A1D6ELQ1"/>
<dbReference type="PROSITE" id="PS50191">
    <property type="entry name" value="CRAL_TRIO"/>
    <property type="match status" value="1"/>
</dbReference>
<sequence length="272" mass="30509">MAMLKSAVLWRKRFGIDELLGVDLGLPELEKVVFYHGADREGHPVCYNVWRIQLLERNIREQLDFSPNGICSMVQVTDLKNSPPMLGKHHGVTCQSLALLQDNYPEFVAKKVFINVPWWYLAANKVMSPFLTQRTKSKIVFCSPDRYVAPEQVPVRFSGLYKEDDTEFSASDAVTELIVKPSSKETVEVPASEGSTVVSYGAEFAPDAEGRYTVIVEKMRKVPAHEEPIMKGSFKAAGPDKVVLAVDNRASKKKKLLLYRFRVKSTATEPAA</sequence>
<dbReference type="CDD" id="cd00170">
    <property type="entry name" value="SEC14"/>
    <property type="match status" value="1"/>
</dbReference>
<dbReference type="InterPro" id="IPR044834">
    <property type="entry name" value="PATL"/>
</dbReference>
<dbReference type="InterPro" id="IPR001251">
    <property type="entry name" value="CRAL-TRIO_dom"/>
</dbReference>
<dbReference type="ExpressionAtlas" id="A0A1D6ELQ1">
    <property type="expression patterns" value="baseline"/>
</dbReference>
<proteinExistence type="predicted"/>
<dbReference type="PANTHER" id="PTHR45932">
    <property type="entry name" value="PATELLIN-1"/>
    <property type="match status" value="1"/>
</dbReference>
<organism evidence="1">
    <name type="scientific">Zea mays</name>
    <name type="common">Maize</name>
    <dbReference type="NCBI Taxonomy" id="4577"/>
    <lineage>
        <taxon>Eukaryota</taxon>
        <taxon>Viridiplantae</taxon>
        <taxon>Streptophyta</taxon>
        <taxon>Embryophyta</taxon>
        <taxon>Tracheophyta</taxon>
        <taxon>Spermatophyta</taxon>
        <taxon>Magnoliopsida</taxon>
        <taxon>Liliopsida</taxon>
        <taxon>Poales</taxon>
        <taxon>Poaceae</taxon>
        <taxon>PACMAD clade</taxon>
        <taxon>Panicoideae</taxon>
        <taxon>Andropogonodae</taxon>
        <taxon>Andropogoneae</taxon>
        <taxon>Tripsacinae</taxon>
        <taxon>Zea</taxon>
    </lineage>
</organism>
<dbReference type="Pfam" id="PF25099">
    <property type="entry name" value="GOLD_PATL1_C"/>
    <property type="match status" value="1"/>
</dbReference>
<dbReference type="PANTHER" id="PTHR45932:SF1">
    <property type="entry name" value="OS05G0429400 PROTEIN"/>
    <property type="match status" value="1"/>
</dbReference>
<dbReference type="GO" id="GO:0008289">
    <property type="term" value="F:lipid binding"/>
    <property type="evidence" value="ECO:0007669"/>
    <property type="project" value="InterPro"/>
</dbReference>
<gene>
    <name evidence="1" type="ORF">ZEAMMB73_Zm00001d005304</name>
</gene>
<dbReference type="OMA" id="DAYAMIM"/>
<name>A0A1D6ELQ1_MAIZE</name>
<dbReference type="AlphaFoldDB" id="A0A1D6ELQ1"/>
<dbReference type="EMBL" id="CM007648">
    <property type="protein sequence ID" value="ONM20810.1"/>
    <property type="molecule type" value="Genomic_DNA"/>
</dbReference>
<dbReference type="Pfam" id="PF00650">
    <property type="entry name" value="CRAL_TRIO"/>
    <property type="match status" value="1"/>
</dbReference>
<dbReference type="SMART" id="SM00516">
    <property type="entry name" value="SEC14"/>
    <property type="match status" value="1"/>
</dbReference>
<evidence type="ECO:0000313" key="1">
    <source>
        <dbReference type="EMBL" id="ONM20810.1"/>
    </source>
</evidence>
<dbReference type="InParanoid" id="A0A1D6ELQ1"/>
<reference evidence="1" key="1">
    <citation type="submission" date="2015-12" db="EMBL/GenBank/DDBJ databases">
        <title>Update maize B73 reference genome by single molecule sequencing technologies.</title>
        <authorList>
            <consortium name="Maize Genome Sequencing Project"/>
            <person name="Ware D."/>
        </authorList>
    </citation>
    <scope>NUCLEOTIDE SEQUENCE [LARGE SCALE GENOMIC DNA]</scope>
    <source>
        <tissue evidence="1">Seedling</tissue>
    </source>
</reference>
<dbReference type="Gene3D" id="3.40.525.10">
    <property type="entry name" value="CRAL-TRIO lipid binding domain"/>
    <property type="match status" value="1"/>
</dbReference>
<accession>A0A1D6ELQ1</accession>
<dbReference type="InterPro" id="IPR056794">
    <property type="entry name" value="PATL1-6_C_GOLD"/>
</dbReference>
<dbReference type="SMR" id="A0A1D6ELQ1"/>